<dbReference type="Pfam" id="PF01551">
    <property type="entry name" value="Peptidase_M23"/>
    <property type="match status" value="1"/>
</dbReference>
<keyword evidence="1" id="KW-0175">Coiled coil</keyword>
<dbReference type="FunFam" id="2.70.70.10:FF:000006">
    <property type="entry name" value="M23 family peptidase"/>
    <property type="match status" value="1"/>
</dbReference>
<keyword evidence="2" id="KW-0812">Transmembrane</keyword>
<comment type="caution">
    <text evidence="4">The sequence shown here is derived from an EMBL/GenBank/DDBJ whole genome shotgun (WGS) entry which is preliminary data.</text>
</comment>
<feature type="transmembrane region" description="Helical" evidence="2">
    <location>
        <begin position="20"/>
        <end position="43"/>
    </location>
</feature>
<dbReference type="CDD" id="cd12797">
    <property type="entry name" value="M23_peptidase"/>
    <property type="match status" value="1"/>
</dbReference>
<feature type="coiled-coil region" evidence="1">
    <location>
        <begin position="59"/>
        <end position="97"/>
    </location>
</feature>
<dbReference type="InterPro" id="IPR011055">
    <property type="entry name" value="Dup_hybrid_motif"/>
</dbReference>
<dbReference type="EMBL" id="NDXW01000001">
    <property type="protein sequence ID" value="RDH45418.1"/>
    <property type="molecule type" value="Genomic_DNA"/>
</dbReference>
<proteinExistence type="predicted"/>
<evidence type="ECO:0000256" key="2">
    <source>
        <dbReference type="SAM" id="Phobius"/>
    </source>
</evidence>
<evidence type="ECO:0000256" key="1">
    <source>
        <dbReference type="SAM" id="Coils"/>
    </source>
</evidence>
<evidence type="ECO:0000259" key="3">
    <source>
        <dbReference type="Pfam" id="PF01551"/>
    </source>
</evidence>
<reference evidence="4 5" key="1">
    <citation type="submission" date="2017-04" db="EMBL/GenBank/DDBJ databases">
        <title>Draft genome sequence of Zooshikella ganghwensis VG4 isolated from Red Sea sediments.</title>
        <authorList>
            <person name="Rehman Z."/>
            <person name="Alam I."/>
            <person name="Kamau A."/>
            <person name="Bajic V."/>
            <person name="Leiknes T."/>
        </authorList>
    </citation>
    <scope>NUCLEOTIDE SEQUENCE [LARGE SCALE GENOMIC DNA]</scope>
    <source>
        <strain evidence="4 5">VG4</strain>
    </source>
</reference>
<dbReference type="RefSeq" id="WP_027706419.1">
    <property type="nucleotide sequence ID" value="NZ_JAEVHG010000001.1"/>
</dbReference>
<evidence type="ECO:0000313" key="5">
    <source>
        <dbReference type="Proteomes" id="UP000257039"/>
    </source>
</evidence>
<accession>A0A4P9VPJ2</accession>
<keyword evidence="2" id="KW-1133">Transmembrane helix</keyword>
<dbReference type="Gene3D" id="2.70.70.10">
    <property type="entry name" value="Glucose Permease (Domain IIA)"/>
    <property type="match status" value="1"/>
</dbReference>
<dbReference type="InterPro" id="IPR050570">
    <property type="entry name" value="Cell_wall_metabolism_enzyme"/>
</dbReference>
<dbReference type="InterPro" id="IPR016047">
    <property type="entry name" value="M23ase_b-sheet_dom"/>
</dbReference>
<keyword evidence="5" id="KW-1185">Reference proteome</keyword>
<dbReference type="PANTHER" id="PTHR21666:SF291">
    <property type="entry name" value="STAGE II SPORULATION PROTEIN Q"/>
    <property type="match status" value="1"/>
</dbReference>
<dbReference type="PANTHER" id="PTHR21666">
    <property type="entry name" value="PEPTIDASE-RELATED"/>
    <property type="match status" value="1"/>
</dbReference>
<name>A0A4P9VPJ2_9GAMM</name>
<dbReference type="AlphaFoldDB" id="A0A4P9VPJ2"/>
<organism evidence="4 5">
    <name type="scientific">Zooshikella ganghwensis</name>
    <dbReference type="NCBI Taxonomy" id="202772"/>
    <lineage>
        <taxon>Bacteria</taxon>
        <taxon>Pseudomonadati</taxon>
        <taxon>Pseudomonadota</taxon>
        <taxon>Gammaproteobacteria</taxon>
        <taxon>Oceanospirillales</taxon>
        <taxon>Zooshikellaceae</taxon>
        <taxon>Zooshikella</taxon>
    </lineage>
</organism>
<protein>
    <submittedName>
        <fullName evidence="4">M23 family peptidase</fullName>
    </submittedName>
</protein>
<keyword evidence="2" id="KW-0472">Membrane</keyword>
<gene>
    <name evidence="4" type="ORF">B9G39_19265</name>
</gene>
<evidence type="ECO:0000313" key="4">
    <source>
        <dbReference type="EMBL" id="RDH45418.1"/>
    </source>
</evidence>
<sequence length="313" mass="34327">MNIIVVRRSHGQSKTVNVRFSTILVASILFLASLVVLSAWITYCVMQMGSQVVVTAKTAKQWQHQIALQKQEIEHLKKQANVQLDSLALRVSELQSRIVRLDALGERLTTMAQLNDGEFDFSEPPAVGGPSSQDIDQAYTAPDFIELMDQLIGKIESRETQLEILEDLLANRKLSEEFLVKGVPVLKGFISSRFGYRTDPITGRRSFHGGIDFAAKHGENVLAVASGVVTFSGRKNGYGNVVEVNHGAGLVTLYAHNSALLVDVGDIIEKGQSIALVGSTGRSTGPHVHFEVFKGGRRVNPSGYIDRNMLTRK</sequence>
<dbReference type="GO" id="GO:0004222">
    <property type="term" value="F:metalloendopeptidase activity"/>
    <property type="evidence" value="ECO:0007669"/>
    <property type="project" value="TreeGrafter"/>
</dbReference>
<dbReference type="SUPFAM" id="SSF51261">
    <property type="entry name" value="Duplicated hybrid motif"/>
    <property type="match status" value="1"/>
</dbReference>
<dbReference type="Proteomes" id="UP000257039">
    <property type="component" value="Unassembled WGS sequence"/>
</dbReference>
<feature type="domain" description="M23ase beta-sheet core" evidence="3">
    <location>
        <begin position="207"/>
        <end position="301"/>
    </location>
</feature>